<dbReference type="PANTHER" id="PTHR23150:SF19">
    <property type="entry name" value="FORMYLGLYCINE-GENERATING ENZYME"/>
    <property type="match status" value="1"/>
</dbReference>
<accession>A0ABP6X692</accession>
<sequence length="367" mass="41156">MKGRLVVMVCCFGLLVIFGCKKRKPESGADLVENDVVKVENSIVNNPPEGMVWIPSGTFLQGAVPQDQMAMAHEKPQHPVQVDGFFMDITEVTNAQFSKFVEATGYITVAEREIDWEEIKKQIPDGTPKPHDSILKPGSLLFKKTKSSVPNLYDFSQWWQWSIGTNWKHPVGPESTIEGKGDYPVVHVAYEDAQAYCKWAGRRLPTEAEWEYAARGKKENTAFFWGDDRSKLSKMANSWEGEFPVNNTLEDGYERAAPVKTYPPNGFGLYDMAGNVWEFTTDWYNLNYYKTLAGKNITANNPKGADKAYNPNNPYIEEKVIKGGSFLCSDSYCASYRASARMGTSMDSSAEHVGFRTVATPEMLLGQ</sequence>
<dbReference type="InterPro" id="IPR016187">
    <property type="entry name" value="CTDL_fold"/>
</dbReference>
<dbReference type="EMBL" id="BAABCY010000032">
    <property type="protein sequence ID" value="GAA3562183.1"/>
    <property type="molecule type" value="Genomic_DNA"/>
</dbReference>
<dbReference type="Proteomes" id="UP001500954">
    <property type="component" value="Unassembled WGS sequence"/>
</dbReference>
<name>A0ABP6X692_9FLAO</name>
<feature type="domain" description="Sulfatase-modifying factor enzyme-like" evidence="1">
    <location>
        <begin position="49"/>
        <end position="358"/>
    </location>
</feature>
<comment type="caution">
    <text evidence="2">The sequence shown here is derived from an EMBL/GenBank/DDBJ whole genome shotgun (WGS) entry which is preliminary data.</text>
</comment>
<reference evidence="3" key="1">
    <citation type="journal article" date="2019" name="Int. J. Syst. Evol. Microbiol.">
        <title>The Global Catalogue of Microorganisms (GCM) 10K type strain sequencing project: providing services to taxonomists for standard genome sequencing and annotation.</title>
        <authorList>
            <consortium name="The Broad Institute Genomics Platform"/>
            <consortium name="The Broad Institute Genome Sequencing Center for Infectious Disease"/>
            <person name="Wu L."/>
            <person name="Ma J."/>
        </authorList>
    </citation>
    <scope>NUCLEOTIDE SEQUENCE [LARGE SCALE GENOMIC DNA]</scope>
    <source>
        <strain evidence="3">JCM 17111</strain>
    </source>
</reference>
<evidence type="ECO:0000313" key="3">
    <source>
        <dbReference type="Proteomes" id="UP001500954"/>
    </source>
</evidence>
<dbReference type="Gene3D" id="3.90.1580.10">
    <property type="entry name" value="paralog of FGE (formylglycine-generating enzyme)"/>
    <property type="match status" value="1"/>
</dbReference>
<keyword evidence="3" id="KW-1185">Reference proteome</keyword>
<evidence type="ECO:0000313" key="2">
    <source>
        <dbReference type="EMBL" id="GAA3562183.1"/>
    </source>
</evidence>
<dbReference type="PROSITE" id="PS51257">
    <property type="entry name" value="PROKAR_LIPOPROTEIN"/>
    <property type="match status" value="1"/>
</dbReference>
<protein>
    <submittedName>
        <fullName evidence="2">Formylglycine-generating enzyme family protein</fullName>
    </submittedName>
</protein>
<organism evidence="2 3">
    <name type="scientific">Snuella lapsa</name>
    <dbReference type="NCBI Taxonomy" id="870481"/>
    <lineage>
        <taxon>Bacteria</taxon>
        <taxon>Pseudomonadati</taxon>
        <taxon>Bacteroidota</taxon>
        <taxon>Flavobacteriia</taxon>
        <taxon>Flavobacteriales</taxon>
        <taxon>Flavobacteriaceae</taxon>
        <taxon>Snuella</taxon>
    </lineage>
</organism>
<evidence type="ECO:0000259" key="1">
    <source>
        <dbReference type="Pfam" id="PF03781"/>
    </source>
</evidence>
<gene>
    <name evidence="2" type="ORF">GCM10022395_11040</name>
</gene>
<dbReference type="InterPro" id="IPR042095">
    <property type="entry name" value="SUMF_sf"/>
</dbReference>
<dbReference type="InterPro" id="IPR005532">
    <property type="entry name" value="SUMF_dom"/>
</dbReference>
<dbReference type="SUPFAM" id="SSF56436">
    <property type="entry name" value="C-type lectin-like"/>
    <property type="match status" value="1"/>
</dbReference>
<dbReference type="PANTHER" id="PTHR23150">
    <property type="entry name" value="SULFATASE MODIFYING FACTOR 1, 2"/>
    <property type="match status" value="1"/>
</dbReference>
<dbReference type="InterPro" id="IPR051043">
    <property type="entry name" value="Sulfatase_Mod_Factor_Kinase"/>
</dbReference>
<dbReference type="RefSeq" id="WP_345004865.1">
    <property type="nucleotide sequence ID" value="NZ_BAABCY010000032.1"/>
</dbReference>
<proteinExistence type="predicted"/>
<dbReference type="Pfam" id="PF03781">
    <property type="entry name" value="FGE-sulfatase"/>
    <property type="match status" value="1"/>
</dbReference>